<feature type="region of interest" description="Disordered" evidence="1">
    <location>
        <begin position="1"/>
        <end position="66"/>
    </location>
</feature>
<dbReference type="EMBL" id="QBLH01002194">
    <property type="protein sequence ID" value="TGZ49229.1"/>
    <property type="molecule type" value="Genomic_DNA"/>
</dbReference>
<feature type="compositionally biased region" description="Low complexity" evidence="1">
    <location>
        <begin position="52"/>
        <end position="66"/>
    </location>
</feature>
<keyword evidence="3" id="KW-1185">Reference proteome</keyword>
<feature type="compositionally biased region" description="Acidic residues" evidence="1">
    <location>
        <begin position="18"/>
        <end position="38"/>
    </location>
</feature>
<dbReference type="Proteomes" id="UP000310200">
    <property type="component" value="Unassembled WGS sequence"/>
</dbReference>
<evidence type="ECO:0000313" key="3">
    <source>
        <dbReference type="Proteomes" id="UP000310200"/>
    </source>
</evidence>
<feature type="compositionally biased region" description="Polar residues" evidence="1">
    <location>
        <begin position="1"/>
        <end position="12"/>
    </location>
</feature>
<name>A0A4S2KML8_9HYME</name>
<sequence length="66" mass="6666">MYSGNDGASSVARNGGDSDGDDDGGDDDDDDDDDDGDDGDARPRRSRVCLPTAAAESGRTRAAATA</sequence>
<accession>A0A4S2KML8</accession>
<reference evidence="2 3" key="1">
    <citation type="journal article" date="2019" name="Philos. Trans. R. Soc. Lond., B, Biol. Sci.">
        <title>Ant behaviour and brain gene expression of defending hosts depend on the ecological success of the intruding social parasite.</title>
        <authorList>
            <person name="Kaur R."/>
            <person name="Stoldt M."/>
            <person name="Jongepier E."/>
            <person name="Feldmeyer B."/>
            <person name="Menzel F."/>
            <person name="Bornberg-Bauer E."/>
            <person name="Foitzik S."/>
        </authorList>
    </citation>
    <scope>NUCLEOTIDE SEQUENCE [LARGE SCALE GENOMIC DNA]</scope>
    <source>
        <tissue evidence="2">Whole body</tissue>
    </source>
</reference>
<proteinExistence type="predicted"/>
<evidence type="ECO:0000313" key="2">
    <source>
        <dbReference type="EMBL" id="TGZ49229.1"/>
    </source>
</evidence>
<protein>
    <submittedName>
        <fullName evidence="2">Uncharacterized protein</fullName>
    </submittedName>
</protein>
<comment type="caution">
    <text evidence="2">The sequence shown here is derived from an EMBL/GenBank/DDBJ whole genome shotgun (WGS) entry which is preliminary data.</text>
</comment>
<evidence type="ECO:0000256" key="1">
    <source>
        <dbReference type="SAM" id="MobiDB-lite"/>
    </source>
</evidence>
<organism evidence="2 3">
    <name type="scientific">Temnothorax longispinosus</name>
    <dbReference type="NCBI Taxonomy" id="300112"/>
    <lineage>
        <taxon>Eukaryota</taxon>
        <taxon>Metazoa</taxon>
        <taxon>Ecdysozoa</taxon>
        <taxon>Arthropoda</taxon>
        <taxon>Hexapoda</taxon>
        <taxon>Insecta</taxon>
        <taxon>Pterygota</taxon>
        <taxon>Neoptera</taxon>
        <taxon>Endopterygota</taxon>
        <taxon>Hymenoptera</taxon>
        <taxon>Apocrita</taxon>
        <taxon>Aculeata</taxon>
        <taxon>Formicoidea</taxon>
        <taxon>Formicidae</taxon>
        <taxon>Myrmicinae</taxon>
        <taxon>Temnothorax</taxon>
    </lineage>
</organism>
<dbReference type="AlphaFoldDB" id="A0A4S2KML8"/>
<gene>
    <name evidence="2" type="ORF">DBV15_09460</name>
</gene>